<feature type="transmembrane region" description="Helical" evidence="2">
    <location>
        <begin position="45"/>
        <end position="65"/>
    </location>
</feature>
<dbReference type="Pfam" id="PF01839">
    <property type="entry name" value="FG-GAP"/>
    <property type="match status" value="1"/>
</dbReference>
<keyword evidence="5" id="KW-1185">Reference proteome</keyword>
<dbReference type="Proteomes" id="UP000663873">
    <property type="component" value="Unassembled WGS sequence"/>
</dbReference>
<gene>
    <name evidence="4" type="ORF">HFQ381_LOCUS21655</name>
    <name evidence="3" type="ORF">UJA718_LOCUS11012</name>
</gene>
<dbReference type="Gene3D" id="2.130.10.130">
    <property type="entry name" value="Integrin alpha, N-terminal"/>
    <property type="match status" value="5"/>
</dbReference>
<comment type="caution">
    <text evidence="3">The sequence shown here is derived from an EMBL/GenBank/DDBJ whole genome shotgun (WGS) entry which is preliminary data.</text>
</comment>
<keyword evidence="2" id="KW-0812">Transmembrane</keyword>
<dbReference type="EMBL" id="CAJOBO010001963">
    <property type="protein sequence ID" value="CAF4421915.1"/>
    <property type="molecule type" value="Genomic_DNA"/>
</dbReference>
<dbReference type="InterPro" id="IPR013517">
    <property type="entry name" value="FG-GAP"/>
</dbReference>
<evidence type="ECO:0000313" key="5">
    <source>
        <dbReference type="Proteomes" id="UP000663873"/>
    </source>
</evidence>
<dbReference type="EMBL" id="CAJOBP010001322">
    <property type="protein sequence ID" value="CAF4274710.1"/>
    <property type="molecule type" value="Genomic_DNA"/>
</dbReference>
<keyword evidence="1" id="KW-0732">Signal</keyword>
<dbReference type="Proteomes" id="UP000663851">
    <property type="component" value="Unassembled WGS sequence"/>
</dbReference>
<accession>A0A820G9E5</accession>
<sequence length="1501" mass="162882">MVNSIQCRNISHQNSLWNDIETKEKLRAIFKQRIFSLVEQRTKRFCLFGIFTSIAIFVAILTVSLTSPRPSKKCEFSFKRIRKSSIATSSKPRSIAVGDFNNDHYLDIAVANSGTNTIGIFFLHDNETFASQKTYSTGIGSRPSSLVTNDFNNDNYLDIAVANYGSNSIGIFLGNNNGTFSNQNVLSLDSSRPIFISIGDFNNDNKMDIAVANNSTDTIGILLGNGDGSFQKQIIYSTGYDSRPQSLAIGDFNNDNNLDVAVANYGTSNIGIFLGCGDGKFHSQNTYANTLHSNPSSIVVGDLNNDNHLDILVAHSSTGDIGIFFGYENGTFAKQTTFSISSHSYPEYITVGYFDKDKQLDAVVVDSHNNHIHVLLKYDNETFTKTATYDGVPGSHPSFVAVADFNYDNESDVAIANYGTNNVLILSKHVIKPLTRQKNYFIGKDSRSSSIFVYDFNNDDRFDLLVNNFNNDSLVLLIGNNNGTFTRETTYFTGHESAPKQLCVGDLNNDNRIDIITANYGSDSIGILLGQDRGTFSNVKTYSTGHGSKPWSVAVGDFNNDSRLDVVTANNGFGGLSILFGDSNETFTNVTICFTDIMRKPLSVVVGYVNNDMHLDIITAICSSDDIAVLLGQGDGTFATVQKYFLGDLSCPNGISLVDLNNDSYMDVIVSTLNGGFVGILFGYGDGTFSDVTLYLTGSTSSHYSIAVADFNHDHHYDFVVNNIANDEVIIFYGYGNGNFHRAKTYSIGFGSRPYAVTTVKLKNKNTTNIIVTLWGTGNLAVLTEYDAVYFANRKKYSTGSAPQPYSITIGNFRDNNHVDIAVVNSGHDTLDVLFNSGNSSFETQLTLSIGADHYPLYVTTGDINKDDHLDIVTINSKNNSISVILGHGNGSFETPKMYSTEDGSYPLAVAINDINGDNRSDLVIANTNRDNIGILFRYNYTLFKSENKYFSRNERRPLSILTSDFNNDTYLDIAVTFYYSHTIGILLGHGNGTFGIMMIHALKNGSKPESLVAHDFNNDGRLDIIVVNAGSDDLVILLGCGNGSFTTTKRLSTGENSNPIAIILADINKDGRTDIVVVNHAHDTIGVLFGYGNLTFSTLYSYSTGIDSGPKSIAAGDFNSDGRIDIAVGNYGTSSISIFLGNEKESFITQMNYSTGYQSWPACITVGDFNGDNQLDFAVSNHNLNDVGIFLGYGNGSFAPITTYSTGHGSSPRFLDTGDFNNDGKLDIAVANYGTNNIVVLFGYGDGTFLLGIAYRTGIGSSPCGLAIGDFNKDSILDIAVANYKSNDISIFLAHGTDLYAGVTSHSMGDGAHPISIAIDDLNNDGLADIAVANYGTDNVGILLGSGHRNFDSVIPYSTGIGSGPYSLSIADFNNDYRLDIVVANSKTNTIAILTNIGNGMFVTNMLYSTGSGSQPYAVVTNDFNNDGISDIAVANAGTNNIVLFYGYGDGYFGNKIFYALGFRYQPYSIAVADLNQDGWLDIVIACHGTDHVEMLIKMC</sequence>
<protein>
    <submittedName>
        <fullName evidence="3">Uncharacterized protein</fullName>
    </submittedName>
</protein>
<name>A0A820G9E5_9BILA</name>
<dbReference type="Gene3D" id="2.30.30.100">
    <property type="match status" value="5"/>
</dbReference>
<organism evidence="3 5">
    <name type="scientific">Rotaria socialis</name>
    <dbReference type="NCBI Taxonomy" id="392032"/>
    <lineage>
        <taxon>Eukaryota</taxon>
        <taxon>Metazoa</taxon>
        <taxon>Spiralia</taxon>
        <taxon>Gnathifera</taxon>
        <taxon>Rotifera</taxon>
        <taxon>Eurotatoria</taxon>
        <taxon>Bdelloidea</taxon>
        <taxon>Philodinida</taxon>
        <taxon>Philodinidae</taxon>
        <taxon>Rotaria</taxon>
    </lineage>
</organism>
<dbReference type="Gene3D" id="2.40.128.340">
    <property type="match status" value="1"/>
</dbReference>
<dbReference type="PANTHER" id="PTHR46580:SF4">
    <property type="entry name" value="ATP_GTP-BINDING PROTEIN"/>
    <property type="match status" value="1"/>
</dbReference>
<reference evidence="3" key="1">
    <citation type="submission" date="2021-02" db="EMBL/GenBank/DDBJ databases">
        <authorList>
            <person name="Nowell W R."/>
        </authorList>
    </citation>
    <scope>NUCLEOTIDE SEQUENCE</scope>
</reference>
<evidence type="ECO:0000256" key="2">
    <source>
        <dbReference type="SAM" id="Phobius"/>
    </source>
</evidence>
<dbReference type="PANTHER" id="PTHR46580">
    <property type="entry name" value="SENSOR KINASE-RELATED"/>
    <property type="match status" value="1"/>
</dbReference>
<dbReference type="SUPFAM" id="SSF69318">
    <property type="entry name" value="Integrin alpha N-terminal domain"/>
    <property type="match status" value="5"/>
</dbReference>
<dbReference type="InterPro" id="IPR028994">
    <property type="entry name" value="Integrin_alpha_N"/>
</dbReference>
<evidence type="ECO:0000313" key="4">
    <source>
        <dbReference type="EMBL" id="CAF4421915.1"/>
    </source>
</evidence>
<evidence type="ECO:0000256" key="1">
    <source>
        <dbReference type="ARBA" id="ARBA00022729"/>
    </source>
</evidence>
<keyword evidence="2" id="KW-1133">Transmembrane helix</keyword>
<keyword evidence="2" id="KW-0472">Membrane</keyword>
<evidence type="ECO:0000313" key="3">
    <source>
        <dbReference type="EMBL" id="CAF4274710.1"/>
    </source>
</evidence>
<proteinExistence type="predicted"/>
<dbReference type="Pfam" id="PF13517">
    <property type="entry name" value="FG-GAP_3"/>
    <property type="match status" value="9"/>
</dbReference>